<dbReference type="Proteomes" id="UP000469949">
    <property type="component" value="Unassembled WGS sequence"/>
</dbReference>
<accession>A0A833JAS9</accession>
<comment type="caution">
    <text evidence="1">The sequence shown here is derived from an EMBL/GenBank/DDBJ whole genome shotgun (WGS) entry which is preliminary data.</text>
</comment>
<evidence type="ECO:0000313" key="1">
    <source>
        <dbReference type="EMBL" id="KAB7786882.1"/>
    </source>
</evidence>
<sequence length="38" mass="4103">MEEMSVRFGIERLESSSRALALAHRRCRGGAKGAQALG</sequence>
<name>A0A833JAS9_9HYPH</name>
<gene>
    <name evidence="1" type="ORF">F8B43_0832</name>
</gene>
<proteinExistence type="predicted"/>
<organism evidence="1 2">
    <name type="scientific">Methylorubrum populi</name>
    <dbReference type="NCBI Taxonomy" id="223967"/>
    <lineage>
        <taxon>Bacteria</taxon>
        <taxon>Pseudomonadati</taxon>
        <taxon>Pseudomonadota</taxon>
        <taxon>Alphaproteobacteria</taxon>
        <taxon>Hyphomicrobiales</taxon>
        <taxon>Methylobacteriaceae</taxon>
        <taxon>Methylorubrum</taxon>
    </lineage>
</organism>
<reference evidence="1 2" key="1">
    <citation type="submission" date="2019-10" db="EMBL/GenBank/DDBJ databases">
        <title>Draft Genome Sequence of the Caffeine Degrading Methylotroph Methylorubrum populi PINKEL.</title>
        <authorList>
            <person name="Dawson S.C."/>
            <person name="Zhang X."/>
            <person name="Wright M.E."/>
            <person name="Sharma G."/>
            <person name="Langner J.T."/>
            <person name="Ditty J.L."/>
            <person name="Subuyuj G.A."/>
        </authorList>
    </citation>
    <scope>NUCLEOTIDE SEQUENCE [LARGE SCALE GENOMIC DNA]</scope>
    <source>
        <strain evidence="1 2">Pinkel</strain>
    </source>
</reference>
<evidence type="ECO:0000313" key="2">
    <source>
        <dbReference type="Proteomes" id="UP000469949"/>
    </source>
</evidence>
<protein>
    <submittedName>
        <fullName evidence="1">Uncharacterized protein</fullName>
    </submittedName>
</protein>
<dbReference type="EMBL" id="WEKV01000005">
    <property type="protein sequence ID" value="KAB7786882.1"/>
    <property type="molecule type" value="Genomic_DNA"/>
</dbReference>
<dbReference type="AlphaFoldDB" id="A0A833JAS9"/>